<dbReference type="Pfam" id="PF09793">
    <property type="entry name" value="AD"/>
    <property type="match status" value="1"/>
</dbReference>
<dbReference type="InterPro" id="IPR019181">
    <property type="entry name" value="LSM12_ABD"/>
</dbReference>
<comment type="caution">
    <text evidence="3">The sequence shown here is derived from an EMBL/GenBank/DDBJ whole genome shotgun (WGS) entry which is preliminary data.</text>
</comment>
<dbReference type="EMBL" id="VCGU01000002">
    <property type="protein sequence ID" value="TRY79182.1"/>
    <property type="molecule type" value="Genomic_DNA"/>
</dbReference>
<dbReference type="Proteomes" id="UP000318571">
    <property type="component" value="Chromosome 6"/>
</dbReference>
<evidence type="ECO:0000313" key="3">
    <source>
        <dbReference type="EMBL" id="TRY79182.1"/>
    </source>
</evidence>
<evidence type="ECO:0000313" key="4">
    <source>
        <dbReference type="Proteomes" id="UP000318571"/>
    </source>
</evidence>
<dbReference type="InterPro" id="IPR039683">
    <property type="entry name" value="Lsm12-like"/>
</dbReference>
<proteinExistence type="predicted"/>
<organism evidence="3 4">
    <name type="scientific">Tigriopus californicus</name>
    <name type="common">Marine copepod</name>
    <dbReference type="NCBI Taxonomy" id="6832"/>
    <lineage>
        <taxon>Eukaryota</taxon>
        <taxon>Metazoa</taxon>
        <taxon>Ecdysozoa</taxon>
        <taxon>Arthropoda</taxon>
        <taxon>Crustacea</taxon>
        <taxon>Multicrustacea</taxon>
        <taxon>Hexanauplia</taxon>
        <taxon>Copepoda</taxon>
        <taxon>Harpacticoida</taxon>
        <taxon>Harpacticidae</taxon>
        <taxon>Tigriopus</taxon>
    </lineage>
</organism>
<dbReference type="AlphaFoldDB" id="A0A553PNC1"/>
<dbReference type="OMA" id="WAGENIR"/>
<dbReference type="STRING" id="6832.A0A553PNC1"/>
<protein>
    <recommendedName>
        <fullName evidence="2">AD domain-containing protein</fullName>
    </recommendedName>
</protein>
<reference evidence="3 4" key="1">
    <citation type="journal article" date="2018" name="Nat. Ecol. Evol.">
        <title>Genomic signatures of mitonuclear coevolution across populations of Tigriopus californicus.</title>
        <authorList>
            <person name="Barreto F.S."/>
            <person name="Watson E.T."/>
            <person name="Lima T.G."/>
            <person name="Willett C.S."/>
            <person name="Edmands S."/>
            <person name="Li W."/>
            <person name="Burton R.S."/>
        </authorList>
    </citation>
    <scope>NUCLEOTIDE SEQUENCE [LARGE SCALE GENOMIC DNA]</scope>
    <source>
        <strain evidence="3 4">San Diego</strain>
    </source>
</reference>
<dbReference type="PANTHER" id="PTHR13542">
    <property type="entry name" value="LSM12 HOMOLOG"/>
    <property type="match status" value="1"/>
</dbReference>
<feature type="compositionally biased region" description="Low complexity" evidence="1">
    <location>
        <begin position="235"/>
        <end position="256"/>
    </location>
</feature>
<feature type="region of interest" description="Disordered" evidence="1">
    <location>
        <begin position="227"/>
        <end position="271"/>
    </location>
</feature>
<accession>A0A553PNC1</accession>
<feature type="region of interest" description="Disordered" evidence="1">
    <location>
        <begin position="1"/>
        <end position="22"/>
    </location>
</feature>
<evidence type="ECO:0000256" key="1">
    <source>
        <dbReference type="SAM" id="MobiDB-lite"/>
    </source>
</evidence>
<dbReference type="SMART" id="SM00995">
    <property type="entry name" value="AD"/>
    <property type="match status" value="1"/>
</dbReference>
<evidence type="ECO:0000259" key="2">
    <source>
        <dbReference type="PROSITE" id="PS52001"/>
    </source>
</evidence>
<name>A0A553PNC1_TIGCA</name>
<dbReference type="PROSITE" id="PS52001">
    <property type="entry name" value="AD"/>
    <property type="match status" value="1"/>
</dbReference>
<dbReference type="Pfam" id="PF21166">
    <property type="entry name" value="LSM12_LSM"/>
    <property type="match status" value="1"/>
</dbReference>
<dbReference type="InterPro" id="IPR048478">
    <property type="entry name" value="LSM12_LSM"/>
</dbReference>
<gene>
    <name evidence="3" type="ORF">TCAL_01977</name>
</gene>
<keyword evidence="4" id="KW-1185">Reference proteome</keyword>
<dbReference type="InterPro" id="IPR047574">
    <property type="entry name" value="AD"/>
</dbReference>
<feature type="domain" description="AD" evidence="2">
    <location>
        <begin position="136"/>
        <end position="231"/>
    </location>
</feature>
<sequence>MVKKESGTPGPVPLTASGAAAPTAPASSPYANHFYEVSPHAATAPTAEAAGSSVSLAFEYFMPGARVKCTSCYGDNLEGEVMAFDLNTRMLVLKMSATDRRPSHNDVQMLNMNYMKDVKLLSEAKNNNGTPPADPPTLNIQRLKNRIGQNLVRKGRLIKAFKSGVSVEGQRLFQVISKTIDEIDWEGENIVVMRKVTITPPYKPENIKGVSDSKAVLHITKIVEKHVEDERDSTAKASQSRNSSASPAKSASPSQSVGGVGGDTPGVFTSEMNPYEFRRHFAF</sequence>